<dbReference type="KEGG" id="cbi:CLJ_B0525"/>
<reference evidence="1 2" key="1">
    <citation type="journal article" date="2007" name="PLoS ONE">
        <title>Analysis of the neurotoxin complex genes in Clostridium botulinum A1-A4 and B1 strains: BoNT/A3, /Ba4 and /B1 clusters are located within plasmids.</title>
        <authorList>
            <person name="Smith T.J."/>
            <person name="Hill K.K."/>
            <person name="Foley B.T."/>
            <person name="Detter J.C."/>
            <person name="Munk A.C."/>
            <person name="Bruce D.C."/>
            <person name="Doggett N.A."/>
            <person name="Smith L.A."/>
            <person name="Marks J.D."/>
            <person name="Xie G."/>
            <person name="Brettin T.S."/>
        </authorList>
    </citation>
    <scope>NUCLEOTIDE SEQUENCE [LARGE SCALE GENOMIC DNA]</scope>
    <source>
        <strain evidence="2">657 / Type Ba4</strain>
    </source>
</reference>
<dbReference type="EMBL" id="CP001083">
    <property type="protein sequence ID" value="ACQ52675.1"/>
    <property type="molecule type" value="Genomic_DNA"/>
</dbReference>
<dbReference type="Proteomes" id="UP000002333">
    <property type="component" value="Chromosome"/>
</dbReference>
<proteinExistence type="predicted"/>
<evidence type="ECO:0000313" key="2">
    <source>
        <dbReference type="Proteomes" id="UP000002333"/>
    </source>
</evidence>
<sequence length="44" mass="5532">MESKKEVMWYFIILKKCIKYSKRIDKNSDNIIVKCHYTWYKKNN</sequence>
<name>A0A3F3A368_CLOB6</name>
<protein>
    <submittedName>
        <fullName evidence="1">Uncharacterized protein</fullName>
    </submittedName>
</protein>
<accession>A0A3F3A368</accession>
<evidence type="ECO:0000313" key="1">
    <source>
        <dbReference type="EMBL" id="ACQ52675.1"/>
    </source>
</evidence>
<organism evidence="1 2">
    <name type="scientific">Clostridium botulinum (strain 657 / Type Ba4)</name>
    <dbReference type="NCBI Taxonomy" id="515621"/>
    <lineage>
        <taxon>Bacteria</taxon>
        <taxon>Bacillati</taxon>
        <taxon>Bacillota</taxon>
        <taxon>Clostridia</taxon>
        <taxon>Eubacteriales</taxon>
        <taxon>Clostridiaceae</taxon>
        <taxon>Clostridium</taxon>
    </lineage>
</organism>
<gene>
    <name evidence="1" type="ordered locus">CLJ_B0525</name>
</gene>
<reference evidence="2" key="2">
    <citation type="submission" date="2008-05" db="EMBL/GenBank/DDBJ databases">
        <title>Genome sequence of Clostridium botulinum Ba4 strain 657.</title>
        <authorList>
            <person name="Shrivastava S."/>
            <person name="Brown J.L."/>
            <person name="Bruce D."/>
            <person name="Detter C."/>
            <person name="Munk C."/>
            <person name="Smith L.A."/>
            <person name="Smith T.J."/>
            <person name="Sutton G."/>
            <person name="Brettin T.S."/>
        </authorList>
    </citation>
    <scope>NUCLEOTIDE SEQUENCE [LARGE SCALE GENOMIC DNA]</scope>
    <source>
        <strain evidence="2">657 / Type Ba4</strain>
    </source>
</reference>
<dbReference type="AlphaFoldDB" id="A0A3F3A368"/>